<feature type="domain" description="FAD/NAD(P)-binding" evidence="5">
    <location>
        <begin position="13"/>
        <end position="310"/>
    </location>
</feature>
<keyword evidence="2" id="KW-0285">Flavoprotein</keyword>
<dbReference type="Gene3D" id="3.50.50.60">
    <property type="entry name" value="FAD/NAD(P)-binding domain"/>
    <property type="match status" value="2"/>
</dbReference>
<dbReference type="PANTHER" id="PTHR43557">
    <property type="entry name" value="APOPTOSIS-INDUCING FACTOR 1"/>
    <property type="match status" value="1"/>
</dbReference>
<dbReference type="InterPro" id="IPR050446">
    <property type="entry name" value="FAD-oxidoreductase/Apoptosis"/>
</dbReference>
<dbReference type="PRINTS" id="PR00368">
    <property type="entry name" value="FADPNR"/>
</dbReference>
<keyword evidence="3" id="KW-0274">FAD</keyword>
<dbReference type="GO" id="GO:0051213">
    <property type="term" value="F:dioxygenase activity"/>
    <property type="evidence" value="ECO:0007669"/>
    <property type="project" value="UniProtKB-KW"/>
</dbReference>
<dbReference type="EMBL" id="PSZD01000015">
    <property type="protein sequence ID" value="PPJ25571.1"/>
    <property type="molecule type" value="Genomic_DNA"/>
</dbReference>
<dbReference type="GO" id="GO:0016651">
    <property type="term" value="F:oxidoreductase activity, acting on NAD(P)H"/>
    <property type="evidence" value="ECO:0007669"/>
    <property type="project" value="TreeGrafter"/>
</dbReference>
<dbReference type="Pfam" id="PF07992">
    <property type="entry name" value="Pyr_redox_2"/>
    <property type="match status" value="1"/>
</dbReference>
<dbReference type="InterPro" id="IPR028202">
    <property type="entry name" value="Reductase_C"/>
</dbReference>
<evidence type="ECO:0000256" key="1">
    <source>
        <dbReference type="ARBA" id="ARBA00001974"/>
    </source>
</evidence>
<dbReference type="InterPro" id="IPR023753">
    <property type="entry name" value="FAD/NAD-binding_dom"/>
</dbReference>
<keyword evidence="4" id="KW-0560">Oxidoreductase</keyword>
<keyword evidence="7" id="KW-0223">Dioxygenase</keyword>
<protein>
    <submittedName>
        <fullName evidence="7">p-cumate dioxygenase</fullName>
    </submittedName>
</protein>
<dbReference type="InterPro" id="IPR016156">
    <property type="entry name" value="FAD/NAD-linked_Rdtase_dimer_sf"/>
</dbReference>
<dbReference type="AlphaFoldDB" id="A0A2S6A1Y2"/>
<evidence type="ECO:0000313" key="7">
    <source>
        <dbReference type="EMBL" id="PPJ25571.1"/>
    </source>
</evidence>
<dbReference type="Proteomes" id="UP000238356">
    <property type="component" value="Unassembled WGS sequence"/>
</dbReference>
<sequence>MSTSSAETASDTRIVVVGASVAGMRTTQALRAGGHRGAITVVGEERHLPYDKPPLSKQMLDNRTDAAPAPLLTRDDLEALDIELLLGTRAVGLDVDRKVVTTADSTELDYDNLVIATGVRPRTLPGTESLANVHTLRTADDAAALRRELRPGRRGVIIGAGFIGAEVASAARAHGVEVTLVEAQSQPHAHQFGVEIGRALAELHASNGVELRFGAGFAEFIGTGRATAVRLTDGSRLPADFVVVGIGARPATDWLTTSGLPVPDGISCDEFLRVPGFPGIYAVGDVALRKHPFYGEALRVEHWTNANEHASVVAATLLGGPPPRAALPYVWSDQYGKRIQIVGRPALGTARILHGALGSGDLVAGYTDADGVLVGAVVVDDPRVLMTLRRAITDRQHIEDYEHSAASRRAKQPR</sequence>
<dbReference type="InterPro" id="IPR036188">
    <property type="entry name" value="FAD/NAD-bd_sf"/>
</dbReference>
<evidence type="ECO:0000256" key="2">
    <source>
        <dbReference type="ARBA" id="ARBA00022630"/>
    </source>
</evidence>
<comment type="caution">
    <text evidence="7">The sequence shown here is derived from an EMBL/GenBank/DDBJ whole genome shotgun (WGS) entry which is preliminary data.</text>
</comment>
<name>A0A2S6A1Y2_9NOCA</name>
<comment type="cofactor">
    <cofactor evidence="1">
        <name>FAD</name>
        <dbReference type="ChEBI" id="CHEBI:57692"/>
    </cofactor>
</comment>
<proteinExistence type="predicted"/>
<evidence type="ECO:0000259" key="6">
    <source>
        <dbReference type="Pfam" id="PF14759"/>
    </source>
</evidence>
<dbReference type="SUPFAM" id="SSF55424">
    <property type="entry name" value="FAD/NAD-linked reductases, dimerisation (C-terminal) domain"/>
    <property type="match status" value="1"/>
</dbReference>
<dbReference type="PRINTS" id="PR00411">
    <property type="entry name" value="PNDRDTASEI"/>
</dbReference>
<organism evidence="7 8">
    <name type="scientific">Nocardia nova</name>
    <dbReference type="NCBI Taxonomy" id="37330"/>
    <lineage>
        <taxon>Bacteria</taxon>
        <taxon>Bacillati</taxon>
        <taxon>Actinomycetota</taxon>
        <taxon>Actinomycetes</taxon>
        <taxon>Mycobacteriales</taxon>
        <taxon>Nocardiaceae</taxon>
        <taxon>Nocardia</taxon>
    </lineage>
</organism>
<dbReference type="PANTHER" id="PTHR43557:SF2">
    <property type="entry name" value="RIESKE DOMAIN-CONTAINING PROTEIN-RELATED"/>
    <property type="match status" value="1"/>
</dbReference>
<gene>
    <name evidence="7" type="ORF">C5F51_22300</name>
</gene>
<accession>A0A2S6A1Y2</accession>
<feature type="domain" description="Reductase C-terminal" evidence="6">
    <location>
        <begin position="329"/>
        <end position="400"/>
    </location>
</feature>
<dbReference type="SUPFAM" id="SSF51905">
    <property type="entry name" value="FAD/NAD(P)-binding domain"/>
    <property type="match status" value="2"/>
</dbReference>
<evidence type="ECO:0000259" key="5">
    <source>
        <dbReference type="Pfam" id="PF07992"/>
    </source>
</evidence>
<dbReference type="GO" id="GO:0005737">
    <property type="term" value="C:cytoplasm"/>
    <property type="evidence" value="ECO:0007669"/>
    <property type="project" value="TreeGrafter"/>
</dbReference>
<reference evidence="7 8" key="1">
    <citation type="submission" date="2018-02" db="EMBL/GenBank/DDBJ databases">
        <title>8 Nocardia nova and 1 Nocardia cyriacigeorgica strain used for evolution to TMP-SMX.</title>
        <authorList>
            <person name="Mehta H."/>
            <person name="Weng J."/>
            <person name="Shamoo Y."/>
        </authorList>
    </citation>
    <scope>NUCLEOTIDE SEQUENCE [LARGE SCALE GENOMIC DNA]</scope>
    <source>
        <strain evidence="7 8">BAA2227</strain>
    </source>
</reference>
<evidence type="ECO:0000256" key="3">
    <source>
        <dbReference type="ARBA" id="ARBA00022827"/>
    </source>
</evidence>
<dbReference type="Pfam" id="PF14759">
    <property type="entry name" value="Reductase_C"/>
    <property type="match status" value="1"/>
</dbReference>
<dbReference type="Gene3D" id="3.30.390.30">
    <property type="match status" value="1"/>
</dbReference>
<keyword evidence="8" id="KW-1185">Reference proteome</keyword>
<evidence type="ECO:0000313" key="8">
    <source>
        <dbReference type="Proteomes" id="UP000238356"/>
    </source>
</evidence>
<dbReference type="RefSeq" id="WP_104363913.1">
    <property type="nucleotide sequence ID" value="NZ_PSZD01000015.1"/>
</dbReference>
<evidence type="ECO:0000256" key="4">
    <source>
        <dbReference type="ARBA" id="ARBA00023002"/>
    </source>
</evidence>